<dbReference type="Gene3D" id="1.20.1250.20">
    <property type="entry name" value="MFS general substrate transporter like domains"/>
    <property type="match status" value="1"/>
</dbReference>
<evidence type="ECO:0000313" key="14">
    <source>
        <dbReference type="Proteomes" id="UP001152622"/>
    </source>
</evidence>
<feature type="transmembrane region" description="Helical" evidence="11">
    <location>
        <begin position="393"/>
        <end position="410"/>
    </location>
</feature>
<dbReference type="Pfam" id="PF07690">
    <property type="entry name" value="MFS_1"/>
    <property type="match status" value="1"/>
</dbReference>
<feature type="transmembrane region" description="Helical" evidence="11">
    <location>
        <begin position="361"/>
        <end position="381"/>
    </location>
</feature>
<proteinExistence type="inferred from homology"/>
<comment type="subcellular location">
    <subcellularLocation>
        <location evidence="1">Endomembrane system</location>
        <topology evidence="1">Multi-pass membrane protein</topology>
    </subcellularLocation>
</comment>
<evidence type="ECO:0000256" key="2">
    <source>
        <dbReference type="ARBA" id="ARBA00009203"/>
    </source>
</evidence>
<feature type="transmembrane region" description="Helical" evidence="11">
    <location>
        <begin position="258"/>
        <end position="277"/>
    </location>
</feature>
<dbReference type="GO" id="GO:0006811">
    <property type="term" value="P:monoatomic ion transport"/>
    <property type="evidence" value="ECO:0007669"/>
    <property type="project" value="UniProtKB-KW"/>
</dbReference>
<comment type="caution">
    <text evidence="13">The sequence shown here is derived from an EMBL/GenBank/DDBJ whole genome shotgun (WGS) entry which is preliminary data.</text>
</comment>
<dbReference type="GO" id="GO:0016020">
    <property type="term" value="C:membrane"/>
    <property type="evidence" value="ECO:0007669"/>
    <property type="project" value="InterPro"/>
</dbReference>
<evidence type="ECO:0000256" key="5">
    <source>
        <dbReference type="ARBA" id="ARBA00022741"/>
    </source>
</evidence>
<accession>A0A9Q1IP70</accession>
<dbReference type="InterPro" id="IPR036259">
    <property type="entry name" value="MFS_trans_sf"/>
</dbReference>
<keyword evidence="6" id="KW-0067">ATP-binding</keyword>
<dbReference type="Proteomes" id="UP001152622">
    <property type="component" value="Chromosome 10"/>
</dbReference>
<dbReference type="SUPFAM" id="SSF103473">
    <property type="entry name" value="MFS general substrate transporter"/>
    <property type="match status" value="1"/>
</dbReference>
<dbReference type="PROSITE" id="PS50850">
    <property type="entry name" value="MFS"/>
    <property type="match status" value="1"/>
</dbReference>
<dbReference type="InterPro" id="IPR011701">
    <property type="entry name" value="MFS"/>
</dbReference>
<evidence type="ECO:0000256" key="4">
    <source>
        <dbReference type="ARBA" id="ARBA00022692"/>
    </source>
</evidence>
<reference evidence="13" key="1">
    <citation type="journal article" date="2023" name="Science">
        <title>Genome structures resolve the early diversification of teleost fishes.</title>
        <authorList>
            <person name="Parey E."/>
            <person name="Louis A."/>
            <person name="Montfort J."/>
            <person name="Bouchez O."/>
            <person name="Roques C."/>
            <person name="Iampietro C."/>
            <person name="Lluch J."/>
            <person name="Castinel A."/>
            <person name="Donnadieu C."/>
            <person name="Desvignes T."/>
            <person name="Floi Bucao C."/>
            <person name="Jouanno E."/>
            <person name="Wen M."/>
            <person name="Mejri S."/>
            <person name="Dirks R."/>
            <person name="Jansen H."/>
            <person name="Henkel C."/>
            <person name="Chen W.J."/>
            <person name="Zahm M."/>
            <person name="Cabau C."/>
            <person name="Klopp C."/>
            <person name="Thompson A.W."/>
            <person name="Robinson-Rechavi M."/>
            <person name="Braasch I."/>
            <person name="Lecointre G."/>
            <person name="Bobe J."/>
            <person name="Postlethwait J.H."/>
            <person name="Berthelot C."/>
            <person name="Roest Crollius H."/>
            <person name="Guiguen Y."/>
        </authorList>
    </citation>
    <scope>NUCLEOTIDE SEQUENCE</scope>
    <source>
        <strain evidence="13">WJC10195</strain>
    </source>
</reference>
<keyword evidence="14" id="KW-1185">Reference proteome</keyword>
<dbReference type="FunFam" id="1.20.1250.20:FF:000070">
    <property type="entry name" value="Solute carrier family 22 member 5"/>
    <property type="match status" value="1"/>
</dbReference>
<keyword evidence="4 11" id="KW-0812">Transmembrane</keyword>
<protein>
    <recommendedName>
        <fullName evidence="12">Major facilitator superfamily (MFS) profile domain-containing protein</fullName>
    </recommendedName>
</protein>
<dbReference type="AlphaFoldDB" id="A0A9Q1IP70"/>
<feature type="transmembrane region" description="Helical" evidence="11">
    <location>
        <begin position="172"/>
        <end position="189"/>
    </location>
</feature>
<keyword evidence="3" id="KW-0813">Transport</keyword>
<evidence type="ECO:0000256" key="9">
    <source>
        <dbReference type="ARBA" id="ARBA00023136"/>
    </source>
</evidence>
<evidence type="ECO:0000256" key="11">
    <source>
        <dbReference type="SAM" id="Phobius"/>
    </source>
</evidence>
<sequence>MKDYDAETVFIGNWGRFQQIVFFLLCTSAVPNGFNALSIVFLGDSPPHRCLIPDSANITEEWRQVSIPTQVVNGETEYSKCRRYRLELISNFSALGLSPMKDVNLSQVPLESCSDGWTYSKEIYQSTIVTEFDLVCDNDWKQPFTTSIYFFGVLSGSFFSGQLSDRFGRKPILFITMAIQTLFTFFQVFSPSWEVFSVLFFIVGLGQISNYVAAFVLGTEILTGTVRVIYASLGLSGFFAMGYMMLPLFAYFCRGWRTLLFAMSLPSLIYIPLWWWGRVEEAEAILRAAARKNRVTAPEVIFTKTEGEQKQFKREEFHGILDLLKTRNICHVTLILCLVWFTLTIGYFGLSLNTSKLHGNPYLNCFISAATEIPAYVCSWLSLQYLPRRLSTSFKMLLGGGILFFIQLVPPDLPSLAISLEMIGKFFMASASAMIYVYTGELYPTVIRNTAVGACSMASRVGSAISPYFVHLGSYDKHLPYILLGSLTIISAASVFLLPESYGLPLPETIDQMPKRERIKCPCLSSEQKNQQKKGKTHSGKILAETWM</sequence>
<keyword evidence="7 11" id="KW-1133">Transmembrane helix</keyword>
<evidence type="ECO:0000256" key="7">
    <source>
        <dbReference type="ARBA" id="ARBA00022989"/>
    </source>
</evidence>
<feature type="transmembrane region" description="Helical" evidence="11">
    <location>
        <begin position="229"/>
        <end position="252"/>
    </location>
</feature>
<feature type="transmembrane region" description="Helical" evidence="11">
    <location>
        <begin position="329"/>
        <end position="349"/>
    </location>
</feature>
<dbReference type="PANTHER" id="PTHR24064">
    <property type="entry name" value="SOLUTE CARRIER FAMILY 22 MEMBER"/>
    <property type="match status" value="1"/>
</dbReference>
<feature type="domain" description="Major facilitator superfamily (MFS) profile" evidence="12">
    <location>
        <begin position="88"/>
        <end position="503"/>
    </location>
</feature>
<dbReference type="GO" id="GO:0012505">
    <property type="term" value="C:endomembrane system"/>
    <property type="evidence" value="ECO:0007669"/>
    <property type="project" value="UniProtKB-SubCell"/>
</dbReference>
<dbReference type="EMBL" id="JAINUF010000010">
    <property type="protein sequence ID" value="KAJ8348030.1"/>
    <property type="molecule type" value="Genomic_DNA"/>
</dbReference>
<gene>
    <name evidence="13" type="ORF">SKAU_G00266190</name>
</gene>
<dbReference type="OrthoDB" id="3936150at2759"/>
<evidence type="ECO:0000313" key="13">
    <source>
        <dbReference type="EMBL" id="KAJ8348030.1"/>
    </source>
</evidence>
<dbReference type="GO" id="GO:0005524">
    <property type="term" value="F:ATP binding"/>
    <property type="evidence" value="ECO:0007669"/>
    <property type="project" value="UniProtKB-KW"/>
</dbReference>
<evidence type="ECO:0000256" key="1">
    <source>
        <dbReference type="ARBA" id="ARBA00004127"/>
    </source>
</evidence>
<feature type="transmembrane region" description="Helical" evidence="11">
    <location>
        <begin position="20"/>
        <end position="42"/>
    </location>
</feature>
<dbReference type="InterPro" id="IPR020846">
    <property type="entry name" value="MFS_dom"/>
</dbReference>
<keyword evidence="10" id="KW-0325">Glycoprotein</keyword>
<dbReference type="GO" id="GO:0015651">
    <property type="term" value="F:quaternary ammonium group transmembrane transporter activity"/>
    <property type="evidence" value="ECO:0007669"/>
    <property type="project" value="UniProtKB-ARBA"/>
</dbReference>
<name>A0A9Q1IP70_SYNKA</name>
<evidence type="ECO:0000256" key="3">
    <source>
        <dbReference type="ARBA" id="ARBA00022448"/>
    </source>
</evidence>
<evidence type="ECO:0000256" key="8">
    <source>
        <dbReference type="ARBA" id="ARBA00023065"/>
    </source>
</evidence>
<dbReference type="PROSITE" id="PS00216">
    <property type="entry name" value="SUGAR_TRANSPORT_1"/>
    <property type="match status" value="1"/>
</dbReference>
<dbReference type="InterPro" id="IPR005829">
    <property type="entry name" value="Sugar_transporter_CS"/>
</dbReference>
<feature type="transmembrane region" description="Helical" evidence="11">
    <location>
        <begin position="195"/>
        <end position="217"/>
    </location>
</feature>
<evidence type="ECO:0000256" key="10">
    <source>
        <dbReference type="ARBA" id="ARBA00023180"/>
    </source>
</evidence>
<evidence type="ECO:0000259" key="12">
    <source>
        <dbReference type="PROSITE" id="PS50850"/>
    </source>
</evidence>
<evidence type="ECO:0000256" key="6">
    <source>
        <dbReference type="ARBA" id="ARBA00022840"/>
    </source>
</evidence>
<organism evidence="13 14">
    <name type="scientific">Synaphobranchus kaupii</name>
    <name type="common">Kaup's arrowtooth eel</name>
    <dbReference type="NCBI Taxonomy" id="118154"/>
    <lineage>
        <taxon>Eukaryota</taxon>
        <taxon>Metazoa</taxon>
        <taxon>Chordata</taxon>
        <taxon>Craniata</taxon>
        <taxon>Vertebrata</taxon>
        <taxon>Euteleostomi</taxon>
        <taxon>Actinopterygii</taxon>
        <taxon>Neopterygii</taxon>
        <taxon>Teleostei</taxon>
        <taxon>Anguilliformes</taxon>
        <taxon>Synaphobranchidae</taxon>
        <taxon>Synaphobranchus</taxon>
    </lineage>
</organism>
<keyword evidence="9 11" id="KW-0472">Membrane</keyword>
<comment type="similarity">
    <text evidence="2">Belongs to the major facilitator (TC 2.A.1) superfamily. Organic cation transporter (TC 2.A.1.19) family.</text>
</comment>
<keyword evidence="8" id="KW-0406">Ion transport</keyword>
<keyword evidence="5" id="KW-0547">Nucleotide-binding</keyword>